<dbReference type="GO" id="GO:1902201">
    <property type="term" value="P:negative regulation of bacterial-type flagellum-dependent cell motility"/>
    <property type="evidence" value="ECO:0007669"/>
    <property type="project" value="TreeGrafter"/>
</dbReference>
<sequence length="227" mass="25200">TIPLMIENETVGVLNINDSDEESFSVSDLDFVLNIAEFISLSISNAVLYERTKKLSVTDGLTGISNRPSMDRALWSEFERSVRYNIPLSIILLDVDHFKGVNDNYGHQKGDEVLMAIASLVKKNCRANDIAARYGGEEFLMILPQSTSESAFKTAERVRGEMMKISFTGDGSKFNVTISCGVAELDTGFMKHTDQLVEVADQALYEAKNSGRNKTVIGHTKNKNEDF</sequence>
<dbReference type="GO" id="GO:0005886">
    <property type="term" value="C:plasma membrane"/>
    <property type="evidence" value="ECO:0007669"/>
    <property type="project" value="TreeGrafter"/>
</dbReference>
<accession>A0A383ACV9</accession>
<dbReference type="PROSITE" id="PS50887">
    <property type="entry name" value="GGDEF"/>
    <property type="match status" value="1"/>
</dbReference>
<feature type="domain" description="GGDEF" evidence="1">
    <location>
        <begin position="86"/>
        <end position="220"/>
    </location>
</feature>
<dbReference type="Gene3D" id="3.30.70.270">
    <property type="match status" value="1"/>
</dbReference>
<dbReference type="InterPro" id="IPR043128">
    <property type="entry name" value="Rev_trsase/Diguanyl_cyclase"/>
</dbReference>
<gene>
    <name evidence="2" type="ORF">METZ01_LOCUS458396</name>
</gene>
<reference evidence="2" key="1">
    <citation type="submission" date="2018-05" db="EMBL/GenBank/DDBJ databases">
        <authorList>
            <person name="Lanie J.A."/>
            <person name="Ng W.-L."/>
            <person name="Kazmierczak K.M."/>
            <person name="Andrzejewski T.M."/>
            <person name="Davidsen T.M."/>
            <person name="Wayne K.J."/>
            <person name="Tettelin H."/>
            <person name="Glass J.I."/>
            <person name="Rusch D."/>
            <person name="Podicherti R."/>
            <person name="Tsui H.-C.T."/>
            <person name="Winkler M.E."/>
        </authorList>
    </citation>
    <scope>NUCLEOTIDE SEQUENCE</scope>
</reference>
<dbReference type="InterPro" id="IPR029016">
    <property type="entry name" value="GAF-like_dom_sf"/>
</dbReference>
<dbReference type="PANTHER" id="PTHR45138">
    <property type="entry name" value="REGULATORY COMPONENTS OF SENSORY TRANSDUCTION SYSTEM"/>
    <property type="match status" value="1"/>
</dbReference>
<dbReference type="CDD" id="cd01949">
    <property type="entry name" value="GGDEF"/>
    <property type="match status" value="1"/>
</dbReference>
<dbReference type="AlphaFoldDB" id="A0A383ACV9"/>
<evidence type="ECO:0000313" key="2">
    <source>
        <dbReference type="EMBL" id="SVE05542.1"/>
    </source>
</evidence>
<dbReference type="FunFam" id="3.30.70.270:FF:000001">
    <property type="entry name" value="Diguanylate cyclase domain protein"/>
    <property type="match status" value="1"/>
</dbReference>
<dbReference type="Gene3D" id="3.30.450.40">
    <property type="match status" value="1"/>
</dbReference>
<dbReference type="InterPro" id="IPR000160">
    <property type="entry name" value="GGDEF_dom"/>
</dbReference>
<dbReference type="SUPFAM" id="SSF55781">
    <property type="entry name" value="GAF domain-like"/>
    <property type="match status" value="1"/>
</dbReference>
<dbReference type="SMART" id="SM00267">
    <property type="entry name" value="GGDEF"/>
    <property type="match status" value="1"/>
</dbReference>
<dbReference type="InterPro" id="IPR029787">
    <property type="entry name" value="Nucleotide_cyclase"/>
</dbReference>
<dbReference type="InterPro" id="IPR050469">
    <property type="entry name" value="Diguanylate_Cyclase"/>
</dbReference>
<dbReference type="GO" id="GO:0052621">
    <property type="term" value="F:diguanylate cyclase activity"/>
    <property type="evidence" value="ECO:0007669"/>
    <property type="project" value="TreeGrafter"/>
</dbReference>
<dbReference type="NCBIfam" id="TIGR00254">
    <property type="entry name" value="GGDEF"/>
    <property type="match status" value="1"/>
</dbReference>
<organism evidence="2">
    <name type="scientific">marine metagenome</name>
    <dbReference type="NCBI Taxonomy" id="408172"/>
    <lineage>
        <taxon>unclassified sequences</taxon>
        <taxon>metagenomes</taxon>
        <taxon>ecological metagenomes</taxon>
    </lineage>
</organism>
<dbReference type="GO" id="GO:0043709">
    <property type="term" value="P:cell adhesion involved in single-species biofilm formation"/>
    <property type="evidence" value="ECO:0007669"/>
    <property type="project" value="TreeGrafter"/>
</dbReference>
<name>A0A383ACV9_9ZZZZ</name>
<dbReference type="Pfam" id="PF00990">
    <property type="entry name" value="GGDEF"/>
    <property type="match status" value="1"/>
</dbReference>
<dbReference type="EMBL" id="UINC01191083">
    <property type="protein sequence ID" value="SVE05542.1"/>
    <property type="molecule type" value="Genomic_DNA"/>
</dbReference>
<evidence type="ECO:0000259" key="1">
    <source>
        <dbReference type="PROSITE" id="PS50887"/>
    </source>
</evidence>
<feature type="non-terminal residue" evidence="2">
    <location>
        <position position="1"/>
    </location>
</feature>
<protein>
    <recommendedName>
        <fullName evidence="1">GGDEF domain-containing protein</fullName>
    </recommendedName>
</protein>
<proteinExistence type="predicted"/>
<dbReference type="PANTHER" id="PTHR45138:SF9">
    <property type="entry name" value="DIGUANYLATE CYCLASE DGCM-RELATED"/>
    <property type="match status" value="1"/>
</dbReference>
<dbReference type="SUPFAM" id="SSF55073">
    <property type="entry name" value="Nucleotide cyclase"/>
    <property type="match status" value="1"/>
</dbReference>